<feature type="transmembrane region" description="Helical" evidence="1">
    <location>
        <begin position="82"/>
        <end position="103"/>
    </location>
</feature>
<name>A0AAN9NN18_PSOTE</name>
<dbReference type="AlphaFoldDB" id="A0AAN9NN18"/>
<evidence type="ECO:0000313" key="2">
    <source>
        <dbReference type="EMBL" id="KAK7376155.1"/>
    </source>
</evidence>
<dbReference type="Proteomes" id="UP001386955">
    <property type="component" value="Unassembled WGS sequence"/>
</dbReference>
<keyword evidence="3" id="KW-1185">Reference proteome</keyword>
<keyword evidence="1" id="KW-0812">Transmembrane</keyword>
<accession>A0AAN9NN18</accession>
<evidence type="ECO:0008006" key="4">
    <source>
        <dbReference type="Google" id="ProtNLM"/>
    </source>
</evidence>
<proteinExistence type="predicted"/>
<dbReference type="EMBL" id="JAYMYS010000033">
    <property type="protein sequence ID" value="KAK7376155.1"/>
    <property type="molecule type" value="Genomic_DNA"/>
</dbReference>
<protein>
    <recommendedName>
        <fullName evidence="4">Transmembrane protein</fullName>
    </recommendedName>
</protein>
<gene>
    <name evidence="2" type="ORF">VNO78_35009</name>
</gene>
<keyword evidence="1" id="KW-0472">Membrane</keyword>
<sequence length="131" mass="14562">MMVNNLLTPIQKQQNPNQNYRKKRLYNQNRMGITWSHVLSDVVASRIVPLQPSAVFTEIQRLNFSDFDVWTLNLIGCNSVDILLLLLLLLLFVCLFLFIYCLYKIGEAGFVGGGVGASICGCEGIGGCFGV</sequence>
<organism evidence="2 3">
    <name type="scientific">Psophocarpus tetragonolobus</name>
    <name type="common">Winged bean</name>
    <name type="synonym">Dolichos tetragonolobus</name>
    <dbReference type="NCBI Taxonomy" id="3891"/>
    <lineage>
        <taxon>Eukaryota</taxon>
        <taxon>Viridiplantae</taxon>
        <taxon>Streptophyta</taxon>
        <taxon>Embryophyta</taxon>
        <taxon>Tracheophyta</taxon>
        <taxon>Spermatophyta</taxon>
        <taxon>Magnoliopsida</taxon>
        <taxon>eudicotyledons</taxon>
        <taxon>Gunneridae</taxon>
        <taxon>Pentapetalae</taxon>
        <taxon>rosids</taxon>
        <taxon>fabids</taxon>
        <taxon>Fabales</taxon>
        <taxon>Fabaceae</taxon>
        <taxon>Papilionoideae</taxon>
        <taxon>50 kb inversion clade</taxon>
        <taxon>NPAAA clade</taxon>
        <taxon>indigoferoid/millettioid clade</taxon>
        <taxon>Phaseoleae</taxon>
        <taxon>Psophocarpus</taxon>
    </lineage>
</organism>
<evidence type="ECO:0000313" key="3">
    <source>
        <dbReference type="Proteomes" id="UP001386955"/>
    </source>
</evidence>
<reference evidence="2 3" key="1">
    <citation type="submission" date="2024-01" db="EMBL/GenBank/DDBJ databases">
        <title>The genomes of 5 underutilized Papilionoideae crops provide insights into root nodulation and disease resistanc.</title>
        <authorList>
            <person name="Jiang F."/>
        </authorList>
    </citation>
    <scope>NUCLEOTIDE SEQUENCE [LARGE SCALE GENOMIC DNA]</scope>
    <source>
        <strain evidence="2">DUOXIRENSHENG_FW03</strain>
        <tissue evidence="2">Leaves</tissue>
    </source>
</reference>
<evidence type="ECO:0000256" key="1">
    <source>
        <dbReference type="SAM" id="Phobius"/>
    </source>
</evidence>
<keyword evidence="1" id="KW-1133">Transmembrane helix</keyword>
<comment type="caution">
    <text evidence="2">The sequence shown here is derived from an EMBL/GenBank/DDBJ whole genome shotgun (WGS) entry which is preliminary data.</text>
</comment>